<dbReference type="InterPro" id="IPR011583">
    <property type="entry name" value="Chitinase_II/V-like_cat"/>
</dbReference>
<dbReference type="GO" id="GO:0005975">
    <property type="term" value="P:carbohydrate metabolic process"/>
    <property type="evidence" value="ECO:0007669"/>
    <property type="project" value="InterPro"/>
</dbReference>
<dbReference type="GO" id="GO:0008061">
    <property type="term" value="F:chitin binding"/>
    <property type="evidence" value="ECO:0007669"/>
    <property type="project" value="InterPro"/>
</dbReference>
<proteinExistence type="inferred from homology"/>
<name>A0A8J2HBG3_COTCN</name>
<keyword evidence="1" id="KW-0732">Signal</keyword>
<evidence type="ECO:0000259" key="9">
    <source>
        <dbReference type="PROSITE" id="PS51910"/>
    </source>
</evidence>
<dbReference type="SUPFAM" id="SSF51445">
    <property type="entry name" value="(Trans)glycosidases"/>
    <property type="match status" value="1"/>
</dbReference>
<dbReference type="PROSITE" id="PS01095">
    <property type="entry name" value="GH18_1"/>
    <property type="match status" value="1"/>
</dbReference>
<evidence type="ECO:0000256" key="7">
    <source>
        <dbReference type="SAM" id="MobiDB-lite"/>
    </source>
</evidence>
<dbReference type="GO" id="GO:0004568">
    <property type="term" value="F:chitinase activity"/>
    <property type="evidence" value="ECO:0007669"/>
    <property type="project" value="TreeGrafter"/>
</dbReference>
<keyword evidence="8" id="KW-0812">Transmembrane</keyword>
<evidence type="ECO:0000256" key="1">
    <source>
        <dbReference type="ARBA" id="ARBA00022729"/>
    </source>
</evidence>
<organism evidence="10 11">
    <name type="scientific">Cotesia congregata</name>
    <name type="common">Parasitoid wasp</name>
    <name type="synonym">Apanteles congregatus</name>
    <dbReference type="NCBI Taxonomy" id="51543"/>
    <lineage>
        <taxon>Eukaryota</taxon>
        <taxon>Metazoa</taxon>
        <taxon>Ecdysozoa</taxon>
        <taxon>Arthropoda</taxon>
        <taxon>Hexapoda</taxon>
        <taxon>Insecta</taxon>
        <taxon>Pterygota</taxon>
        <taxon>Neoptera</taxon>
        <taxon>Endopterygota</taxon>
        <taxon>Hymenoptera</taxon>
        <taxon>Apocrita</taxon>
        <taxon>Ichneumonoidea</taxon>
        <taxon>Braconidae</taxon>
        <taxon>Microgastrinae</taxon>
        <taxon>Cotesia</taxon>
    </lineage>
</organism>
<comment type="similarity">
    <text evidence="6">Belongs to the glycosyl hydrolase 18 family.</text>
</comment>
<evidence type="ECO:0000313" key="11">
    <source>
        <dbReference type="Proteomes" id="UP000786811"/>
    </source>
</evidence>
<feature type="compositionally biased region" description="Polar residues" evidence="7">
    <location>
        <begin position="92"/>
        <end position="106"/>
    </location>
</feature>
<dbReference type="GO" id="GO:0006032">
    <property type="term" value="P:chitin catabolic process"/>
    <property type="evidence" value="ECO:0007669"/>
    <property type="project" value="TreeGrafter"/>
</dbReference>
<evidence type="ECO:0000313" key="10">
    <source>
        <dbReference type="EMBL" id="CAG5092132.1"/>
    </source>
</evidence>
<dbReference type="Gene3D" id="3.20.20.80">
    <property type="entry name" value="Glycosidases"/>
    <property type="match status" value="1"/>
</dbReference>
<dbReference type="PANTHER" id="PTHR11177">
    <property type="entry name" value="CHITINASE"/>
    <property type="match status" value="1"/>
</dbReference>
<dbReference type="SMART" id="SM00636">
    <property type="entry name" value="Glyco_18"/>
    <property type="match status" value="1"/>
</dbReference>
<feature type="transmembrane region" description="Helical" evidence="8">
    <location>
        <begin position="23"/>
        <end position="43"/>
    </location>
</feature>
<evidence type="ECO:0000256" key="3">
    <source>
        <dbReference type="ARBA" id="ARBA00023180"/>
    </source>
</evidence>
<dbReference type="FunFam" id="3.10.50.10:FF:000003">
    <property type="entry name" value="Class V chitinase CHIT5b"/>
    <property type="match status" value="1"/>
</dbReference>
<dbReference type="AlphaFoldDB" id="A0A8J2HBG3"/>
<evidence type="ECO:0000256" key="6">
    <source>
        <dbReference type="RuleBase" id="RU004453"/>
    </source>
</evidence>
<keyword evidence="8" id="KW-1133">Transmembrane helix</keyword>
<reference evidence="10" key="1">
    <citation type="submission" date="2021-04" db="EMBL/GenBank/DDBJ databases">
        <authorList>
            <person name="Chebbi M.A.C M."/>
        </authorList>
    </citation>
    <scope>NUCLEOTIDE SEQUENCE</scope>
</reference>
<dbReference type="GO" id="GO:0005576">
    <property type="term" value="C:extracellular region"/>
    <property type="evidence" value="ECO:0007669"/>
    <property type="project" value="TreeGrafter"/>
</dbReference>
<evidence type="ECO:0000256" key="5">
    <source>
        <dbReference type="RuleBase" id="RU000489"/>
    </source>
</evidence>
<evidence type="ECO:0000256" key="2">
    <source>
        <dbReference type="ARBA" id="ARBA00022801"/>
    </source>
</evidence>
<keyword evidence="8" id="KW-0472">Membrane</keyword>
<dbReference type="PANTHER" id="PTHR11177:SF390">
    <property type="entry name" value="CHITINASE 11"/>
    <property type="match status" value="1"/>
</dbReference>
<dbReference type="Pfam" id="PF00704">
    <property type="entry name" value="Glyco_hydro_18"/>
    <property type="match status" value="1"/>
</dbReference>
<dbReference type="PROSITE" id="PS51910">
    <property type="entry name" value="GH18_2"/>
    <property type="match status" value="1"/>
</dbReference>
<dbReference type="InterPro" id="IPR001579">
    <property type="entry name" value="Glyco_hydro_18_chit_AS"/>
</dbReference>
<evidence type="ECO:0000256" key="8">
    <source>
        <dbReference type="SAM" id="Phobius"/>
    </source>
</evidence>
<keyword evidence="11" id="KW-1185">Reference proteome</keyword>
<keyword evidence="2 5" id="KW-0378">Hydrolase</keyword>
<dbReference type="InterPro" id="IPR029070">
    <property type="entry name" value="Chitinase_insertion_sf"/>
</dbReference>
<dbReference type="InterPro" id="IPR001223">
    <property type="entry name" value="Glyco_hydro18_cat"/>
</dbReference>
<sequence length="479" mass="53807">MVNRIPVPQAKYELLTSVRQTNWKSPVVCLTFVFIVVGSLFALRVCSDLLPSRNLESGPLREVIITTEDATIASWTRRARMYAESSKENQNADRNTTLVTAPSSRSPSSGKILVCYYTLPRTMNTTEELSPAHIDPNICSHIIVGFASVVNSTLSLGSNTQIYNEISSLKKLQPKLKVMISAGGINEQTLGFPEMVKTHANRKKFIRSVLNITRAFDLDGLDVDWEFPAWLGNNERQKIWFVQLLQELRKEFDRSARTLILSAAVAAPPAIIDDSYFVPNIAEYVDFINLMAYDLHYYVWYLPVTGLNAPLYPRASEIGYIATLNVNYSANYWVSKGMPREKIVVGVPTYGHSYQLDNVDNHGIMAPAKGFGRLGVDGFVFYSMVCWLLSVGGQRVFDQESRAPYVYKYDEWISYEDADSVTAKAEWIKANDFKGAMIFSLNTDDWSGSCSSKDGNETFPLTRILSKTLLREKLTPPGL</sequence>
<accession>A0A8J2HBG3</accession>
<feature type="region of interest" description="Disordered" evidence="7">
    <location>
        <begin position="84"/>
        <end position="106"/>
    </location>
</feature>
<keyword evidence="3" id="KW-0325">Glycoprotein</keyword>
<dbReference type="OrthoDB" id="76388at2759"/>
<keyword evidence="4 5" id="KW-0326">Glycosidase</keyword>
<dbReference type="Proteomes" id="UP000786811">
    <property type="component" value="Unassembled WGS sequence"/>
</dbReference>
<evidence type="ECO:0000256" key="4">
    <source>
        <dbReference type="ARBA" id="ARBA00023295"/>
    </source>
</evidence>
<dbReference type="EMBL" id="CAJNRD030001120">
    <property type="protein sequence ID" value="CAG5092132.1"/>
    <property type="molecule type" value="Genomic_DNA"/>
</dbReference>
<dbReference type="SUPFAM" id="SSF54556">
    <property type="entry name" value="Chitinase insertion domain"/>
    <property type="match status" value="1"/>
</dbReference>
<feature type="domain" description="GH18" evidence="9">
    <location>
        <begin position="111"/>
        <end position="472"/>
    </location>
</feature>
<comment type="caution">
    <text evidence="10">The sequence shown here is derived from an EMBL/GenBank/DDBJ whole genome shotgun (WGS) entry which is preliminary data.</text>
</comment>
<dbReference type="Gene3D" id="3.10.50.10">
    <property type="match status" value="1"/>
</dbReference>
<dbReference type="InterPro" id="IPR050314">
    <property type="entry name" value="Glycosyl_Hydrlase_18"/>
</dbReference>
<protein>
    <submittedName>
        <fullName evidence="10">Chitinase</fullName>
    </submittedName>
</protein>
<gene>
    <name evidence="10" type="ORF">HICCMSTLAB_LOCUS5936</name>
</gene>
<dbReference type="InterPro" id="IPR017853">
    <property type="entry name" value="GH"/>
</dbReference>